<proteinExistence type="inferred from homology"/>
<sequence>MNPVSSTGWPAPRIPKPSWICWVPNRLRNHLSSSLVQEVNIMKTLHFGAGNIGRGFIGKLLADASHQVTFADVNDTLIDQLNHRQEYKVHVVGADQKLDVVRNVAAVSSAGHEVIARIITADLVTTAVGPNILDKIASTLAKGLQARFDAGNLTPLNVIACENMVRGTSHLKQEVLKYLPVAYHATLESCIGFVDSAVDRIVPPAVAANDDPLEVTVESFSEWIVDQTQFKGELPQVAGMEPTDNLMAFVERKLFTLNTGHIVTAYLGKLRGYRTVREAIEDPVIRSKVRCAMEESGAVLVKRYGFDPRLHAAYIEKILSRFANPYLVDEIDRVGRQPLRKLAAGDRLVKPLLGTLEYGLPNEQLQEGIAAALHYRNADDPQAVELQALLAELGPAKALAHVTGLDEESEVVRAIVARYETL</sequence>
<dbReference type="InterPro" id="IPR036291">
    <property type="entry name" value="NAD(P)-bd_dom_sf"/>
</dbReference>
<dbReference type="PANTHER" id="PTHR30524:SF0">
    <property type="entry name" value="ALTRONATE OXIDOREDUCTASE-RELATED"/>
    <property type="match status" value="1"/>
</dbReference>
<gene>
    <name evidence="6" type="primary">mtlD</name>
    <name evidence="9" type="ORF">CUC53_04070</name>
</gene>
<evidence type="ECO:0000313" key="10">
    <source>
        <dbReference type="Proteomes" id="UP000235861"/>
    </source>
</evidence>
<dbReference type="InterPro" id="IPR013118">
    <property type="entry name" value="Mannitol_DH_C"/>
</dbReference>
<evidence type="ECO:0000256" key="2">
    <source>
        <dbReference type="ARBA" id="ARBA00012939"/>
    </source>
</evidence>
<dbReference type="SUPFAM" id="SSF51735">
    <property type="entry name" value="NAD(P)-binding Rossmann-fold domains"/>
    <property type="match status" value="1"/>
</dbReference>
<keyword evidence="5 6" id="KW-0520">NAD</keyword>
<dbReference type="InterPro" id="IPR023027">
    <property type="entry name" value="Mannitol_DH_CS"/>
</dbReference>
<organism evidence="9 10">
    <name type="scientific">Aeromonas cavernicola</name>
    <dbReference type="NCBI Taxonomy" id="1006623"/>
    <lineage>
        <taxon>Bacteria</taxon>
        <taxon>Pseudomonadati</taxon>
        <taxon>Pseudomonadota</taxon>
        <taxon>Gammaproteobacteria</taxon>
        <taxon>Aeromonadales</taxon>
        <taxon>Aeromonadaceae</taxon>
        <taxon>Aeromonas</taxon>
    </lineage>
</organism>
<evidence type="ECO:0000259" key="8">
    <source>
        <dbReference type="Pfam" id="PF08125"/>
    </source>
</evidence>
<evidence type="ECO:0000256" key="4">
    <source>
        <dbReference type="ARBA" id="ARBA00023002"/>
    </source>
</evidence>
<dbReference type="EMBL" id="PGGC01000037">
    <property type="protein sequence ID" value="PJG60012.1"/>
    <property type="molecule type" value="Genomic_DNA"/>
</dbReference>
<accession>A0A2H9U7N2</accession>
<comment type="caution">
    <text evidence="9">The sequence shown here is derived from an EMBL/GenBank/DDBJ whole genome shotgun (WGS) entry which is preliminary data.</text>
</comment>
<dbReference type="InterPro" id="IPR013328">
    <property type="entry name" value="6PGD_dom2"/>
</dbReference>
<dbReference type="AlphaFoldDB" id="A0A2H9U7N2"/>
<evidence type="ECO:0000256" key="1">
    <source>
        <dbReference type="ARBA" id="ARBA00006541"/>
    </source>
</evidence>
<dbReference type="OrthoDB" id="271711at2"/>
<dbReference type="HAMAP" id="MF_00196">
    <property type="entry name" value="Mannitol_dehydrog"/>
    <property type="match status" value="1"/>
</dbReference>
<dbReference type="Gene3D" id="1.10.1040.10">
    <property type="entry name" value="N-(1-d-carboxylethyl)-l-norvaline Dehydrogenase, domain 2"/>
    <property type="match status" value="1"/>
</dbReference>
<dbReference type="GO" id="GO:0008926">
    <property type="term" value="F:mannitol-1-phosphate 5-dehydrogenase activity"/>
    <property type="evidence" value="ECO:0007669"/>
    <property type="project" value="UniProtKB-UniRule"/>
</dbReference>
<dbReference type="NCBIfam" id="NF002652">
    <property type="entry name" value="PRK02318.2-5"/>
    <property type="match status" value="1"/>
</dbReference>
<comment type="similarity">
    <text evidence="1 6">Belongs to the mannitol dehydrogenase family.</text>
</comment>
<protein>
    <recommendedName>
        <fullName evidence="3 6">Mannitol-1-phosphate 5-dehydrogenase</fullName>
        <ecNumber evidence="2 6">1.1.1.17</ecNumber>
    </recommendedName>
</protein>
<name>A0A2H9U7N2_9GAMM</name>
<feature type="binding site" evidence="6">
    <location>
        <begin position="44"/>
        <end position="55"/>
    </location>
    <ligand>
        <name>NAD(+)</name>
        <dbReference type="ChEBI" id="CHEBI:57540"/>
    </ligand>
</feature>
<dbReference type="GO" id="GO:0019592">
    <property type="term" value="P:mannitol catabolic process"/>
    <property type="evidence" value="ECO:0007669"/>
    <property type="project" value="TreeGrafter"/>
</dbReference>
<dbReference type="Gene3D" id="3.40.50.720">
    <property type="entry name" value="NAD(P)-binding Rossmann-like Domain"/>
    <property type="match status" value="1"/>
</dbReference>
<evidence type="ECO:0000313" key="9">
    <source>
        <dbReference type="EMBL" id="PJG60012.1"/>
    </source>
</evidence>
<comment type="catalytic activity">
    <reaction evidence="6">
        <text>D-mannitol 1-phosphate + NAD(+) = beta-D-fructose 6-phosphate + NADH + H(+)</text>
        <dbReference type="Rhea" id="RHEA:19661"/>
        <dbReference type="ChEBI" id="CHEBI:15378"/>
        <dbReference type="ChEBI" id="CHEBI:57540"/>
        <dbReference type="ChEBI" id="CHEBI:57634"/>
        <dbReference type="ChEBI" id="CHEBI:57945"/>
        <dbReference type="ChEBI" id="CHEBI:61381"/>
        <dbReference type="EC" id="1.1.1.17"/>
    </reaction>
</comment>
<dbReference type="Pfam" id="PF01232">
    <property type="entry name" value="Mannitol_dh"/>
    <property type="match status" value="1"/>
</dbReference>
<dbReference type="NCBIfam" id="NF002650">
    <property type="entry name" value="PRK02318.2-2"/>
    <property type="match status" value="1"/>
</dbReference>
<evidence type="ECO:0000256" key="3">
    <source>
        <dbReference type="ARBA" id="ARBA00016219"/>
    </source>
</evidence>
<dbReference type="PANTHER" id="PTHR30524">
    <property type="entry name" value="MANNITOL-1-PHOSPHATE 5-DEHYDROGENASE"/>
    <property type="match status" value="1"/>
</dbReference>
<dbReference type="GO" id="GO:0005829">
    <property type="term" value="C:cytosol"/>
    <property type="evidence" value="ECO:0007669"/>
    <property type="project" value="TreeGrafter"/>
</dbReference>
<dbReference type="NCBIfam" id="NF002647">
    <property type="entry name" value="PRK02318.1-3"/>
    <property type="match status" value="1"/>
</dbReference>
<keyword evidence="4 6" id="KW-0560">Oxidoreductase</keyword>
<dbReference type="FunFam" id="1.10.1040.10:FF:000009">
    <property type="entry name" value="Mannitol-1-phosphate 5-dehydrogenase"/>
    <property type="match status" value="1"/>
</dbReference>
<reference evidence="9 10" key="1">
    <citation type="submission" date="2017-11" db="EMBL/GenBank/DDBJ databases">
        <title>Draft genome sequence of environmental isolate Aeromonas cavernicola sp. nov. MDC 2508.</title>
        <authorList>
            <person name="Colston S.M."/>
            <person name="Navarro A."/>
            <person name="Martinez-Murcia A.J."/>
            <person name="Graf J."/>
        </authorList>
    </citation>
    <scope>NUCLEOTIDE SEQUENCE [LARGE SCALE GENOMIC DNA]</scope>
    <source>
        <strain evidence="9 10">MDC 2508</strain>
    </source>
</reference>
<dbReference type="NCBIfam" id="NF002646">
    <property type="entry name" value="PRK02318.1-2"/>
    <property type="match status" value="1"/>
</dbReference>
<keyword evidence="10" id="KW-1185">Reference proteome</keyword>
<dbReference type="PRINTS" id="PR00084">
    <property type="entry name" value="MTLDHDRGNASE"/>
</dbReference>
<dbReference type="Proteomes" id="UP000235861">
    <property type="component" value="Unassembled WGS sequence"/>
</dbReference>
<evidence type="ECO:0000256" key="5">
    <source>
        <dbReference type="ARBA" id="ARBA00023027"/>
    </source>
</evidence>
<feature type="domain" description="Mannitol dehydrogenase N-terminal" evidence="7">
    <location>
        <begin position="42"/>
        <end position="237"/>
    </location>
</feature>
<dbReference type="InterPro" id="IPR013131">
    <property type="entry name" value="Mannitol_DH_N"/>
</dbReference>
<dbReference type="InterPro" id="IPR008927">
    <property type="entry name" value="6-PGluconate_DH-like_C_sf"/>
</dbReference>
<dbReference type="InterPro" id="IPR023028">
    <property type="entry name" value="Mannitol_1_phos_5_DH"/>
</dbReference>
<dbReference type="SUPFAM" id="SSF48179">
    <property type="entry name" value="6-phosphogluconate dehydrogenase C-terminal domain-like"/>
    <property type="match status" value="1"/>
</dbReference>
<feature type="domain" description="Mannitol dehydrogenase C-terminal" evidence="8">
    <location>
        <begin position="245"/>
        <end position="422"/>
    </location>
</feature>
<dbReference type="InterPro" id="IPR000669">
    <property type="entry name" value="Mannitol_DH"/>
</dbReference>
<dbReference type="FunFam" id="3.40.50.720:FF:000075">
    <property type="entry name" value="Mannitol-1-phosphate 5-dehydrogenase"/>
    <property type="match status" value="1"/>
</dbReference>
<dbReference type="EC" id="1.1.1.17" evidence="2 6"/>
<dbReference type="Pfam" id="PF08125">
    <property type="entry name" value="Mannitol_dh_C"/>
    <property type="match status" value="1"/>
</dbReference>
<dbReference type="PROSITE" id="PS00974">
    <property type="entry name" value="MANNITOL_DHGENASE"/>
    <property type="match status" value="1"/>
</dbReference>
<evidence type="ECO:0000256" key="6">
    <source>
        <dbReference type="HAMAP-Rule" id="MF_00196"/>
    </source>
</evidence>
<evidence type="ECO:0000259" key="7">
    <source>
        <dbReference type="Pfam" id="PF01232"/>
    </source>
</evidence>